<feature type="chain" id="PRO_5032634851" evidence="2">
    <location>
        <begin position="29"/>
        <end position="251"/>
    </location>
</feature>
<proteinExistence type="predicted"/>
<feature type="region of interest" description="Disordered" evidence="1">
    <location>
        <begin position="159"/>
        <end position="185"/>
    </location>
</feature>
<evidence type="ECO:0000256" key="1">
    <source>
        <dbReference type="SAM" id="MobiDB-lite"/>
    </source>
</evidence>
<feature type="domain" description="Chitin-binding type-2" evidence="3">
    <location>
        <begin position="192"/>
        <end position="251"/>
    </location>
</feature>
<evidence type="ECO:0000313" key="4">
    <source>
        <dbReference type="EMBL" id="CAD7002595.1"/>
    </source>
</evidence>
<feature type="signal peptide" evidence="2">
    <location>
        <begin position="1"/>
        <end position="28"/>
    </location>
</feature>
<evidence type="ECO:0000256" key="2">
    <source>
        <dbReference type="SAM" id="SignalP"/>
    </source>
</evidence>
<dbReference type="OrthoDB" id="7881953at2759"/>
<reference evidence="4" key="1">
    <citation type="submission" date="2020-11" db="EMBL/GenBank/DDBJ databases">
        <authorList>
            <person name="Whitehead M."/>
        </authorList>
    </citation>
    <scope>NUCLEOTIDE SEQUENCE</scope>
    <source>
        <strain evidence="4">EGII</strain>
    </source>
</reference>
<dbReference type="GO" id="GO:0005576">
    <property type="term" value="C:extracellular region"/>
    <property type="evidence" value="ECO:0007669"/>
    <property type="project" value="InterPro"/>
</dbReference>
<dbReference type="Gene3D" id="2.170.140.10">
    <property type="entry name" value="Chitin binding domain"/>
    <property type="match status" value="1"/>
</dbReference>
<dbReference type="PROSITE" id="PS50940">
    <property type="entry name" value="CHIT_BIND_II"/>
    <property type="match status" value="1"/>
</dbReference>
<evidence type="ECO:0000259" key="3">
    <source>
        <dbReference type="PROSITE" id="PS50940"/>
    </source>
</evidence>
<name>A0A811UX40_CERCA</name>
<keyword evidence="5" id="KW-1185">Reference proteome</keyword>
<accession>A0A811UX40</accession>
<dbReference type="GO" id="GO:0008061">
    <property type="term" value="F:chitin binding"/>
    <property type="evidence" value="ECO:0007669"/>
    <property type="project" value="InterPro"/>
</dbReference>
<sequence>MECSAKKWLIIVVQAILCIYLLIGSTSAECNVCQTNQVACINSTSFYLCFGDTSPNMDVLYHCKEGFECTEFNAICLQASATRPPSCGSTSLCGQCTAQANALFACLSRTTFQMCYGGLHPTGQVGYCPSGFVCDATSDAICVNAATQSTITCDVVDPTESTTSTTTTESTTTVSTTTSSTQTTPTYPLTPNEVCALQALNGLYPTMPHDPYCKQYIHCRGSRGTEYSCPSNTYFSLENKACTMYKPAYCI</sequence>
<dbReference type="AlphaFoldDB" id="A0A811UX40"/>
<protein>
    <submittedName>
        <fullName evidence="4">(Mediterranean fruit fly) hypothetical protein</fullName>
    </submittedName>
</protein>
<comment type="caution">
    <text evidence="4">The sequence shown here is derived from an EMBL/GenBank/DDBJ whole genome shotgun (WGS) entry which is preliminary data.</text>
</comment>
<dbReference type="EMBL" id="CAJHJT010000034">
    <property type="protein sequence ID" value="CAD7002595.1"/>
    <property type="molecule type" value="Genomic_DNA"/>
</dbReference>
<organism evidence="4 5">
    <name type="scientific">Ceratitis capitata</name>
    <name type="common">Mediterranean fruit fly</name>
    <name type="synonym">Tephritis capitata</name>
    <dbReference type="NCBI Taxonomy" id="7213"/>
    <lineage>
        <taxon>Eukaryota</taxon>
        <taxon>Metazoa</taxon>
        <taxon>Ecdysozoa</taxon>
        <taxon>Arthropoda</taxon>
        <taxon>Hexapoda</taxon>
        <taxon>Insecta</taxon>
        <taxon>Pterygota</taxon>
        <taxon>Neoptera</taxon>
        <taxon>Endopterygota</taxon>
        <taxon>Diptera</taxon>
        <taxon>Brachycera</taxon>
        <taxon>Muscomorpha</taxon>
        <taxon>Tephritoidea</taxon>
        <taxon>Tephritidae</taxon>
        <taxon>Ceratitis</taxon>
        <taxon>Ceratitis</taxon>
    </lineage>
</organism>
<dbReference type="InterPro" id="IPR036508">
    <property type="entry name" value="Chitin-bd_dom_sf"/>
</dbReference>
<evidence type="ECO:0000313" key="5">
    <source>
        <dbReference type="Proteomes" id="UP000606786"/>
    </source>
</evidence>
<dbReference type="SUPFAM" id="SSF57625">
    <property type="entry name" value="Invertebrate chitin-binding proteins"/>
    <property type="match status" value="1"/>
</dbReference>
<dbReference type="Proteomes" id="UP000606786">
    <property type="component" value="Unassembled WGS sequence"/>
</dbReference>
<gene>
    <name evidence="4" type="ORF">CCAP1982_LOCUS11081</name>
</gene>
<keyword evidence="2" id="KW-0732">Signal</keyword>
<dbReference type="Pfam" id="PF01607">
    <property type="entry name" value="CBM_14"/>
    <property type="match status" value="1"/>
</dbReference>
<dbReference type="InterPro" id="IPR002557">
    <property type="entry name" value="Chitin-bd_dom"/>
</dbReference>